<dbReference type="EMBL" id="LN856867">
    <property type="protein sequence ID" value="CDP93309.1"/>
    <property type="molecule type" value="Genomic_DNA"/>
</dbReference>
<evidence type="ECO:0000256" key="1">
    <source>
        <dbReference type="SAM" id="Phobius"/>
    </source>
</evidence>
<feature type="transmembrane region" description="Helical" evidence="1">
    <location>
        <begin position="42"/>
        <end position="58"/>
    </location>
</feature>
<organism evidence="2">
    <name type="scientific">Brugia malayi</name>
    <name type="common">Filarial nematode worm</name>
    <dbReference type="NCBI Taxonomy" id="6279"/>
    <lineage>
        <taxon>Eukaryota</taxon>
        <taxon>Metazoa</taxon>
        <taxon>Ecdysozoa</taxon>
        <taxon>Nematoda</taxon>
        <taxon>Chromadorea</taxon>
        <taxon>Rhabditida</taxon>
        <taxon>Spirurina</taxon>
        <taxon>Spiruromorpha</taxon>
        <taxon>Filarioidea</taxon>
        <taxon>Onchocercidae</taxon>
        <taxon>Brugia</taxon>
    </lineage>
</organism>
<keyword evidence="1" id="KW-0812">Transmembrane</keyword>
<reference evidence="2" key="1">
    <citation type="journal article" date="2007" name="Science">
        <title>Draft genome of the filarial nematode parasite Brugia malayi.</title>
        <authorList>
            <person name="Ghedin E."/>
            <person name="Wang S."/>
            <person name="Spiro D."/>
            <person name="Caler E."/>
            <person name="Zhao Q."/>
            <person name="Crabtree J."/>
            <person name="Allen J.E."/>
            <person name="Delcher A.L."/>
            <person name="Guiliano D.B."/>
            <person name="Miranda-Saavedra D."/>
            <person name="Angiuoli S.V."/>
            <person name="Creasy T."/>
            <person name="Amedeo P."/>
            <person name="Haas B."/>
            <person name="El-Sayed N.M."/>
            <person name="Wortman J.R."/>
            <person name="Feldblyum T."/>
            <person name="Tallon L."/>
            <person name="Schatz M."/>
            <person name="Shumway M."/>
            <person name="Koo H."/>
            <person name="Salzberg S.L."/>
            <person name="Schobel S."/>
            <person name="Pertea M."/>
            <person name="Pop M."/>
            <person name="White O."/>
            <person name="Barton G.J."/>
            <person name="Carlow C.K."/>
            <person name="Crawford M.J."/>
            <person name="Daub J."/>
            <person name="Dimmic M.W."/>
            <person name="Estes C.F."/>
            <person name="Foster J.M."/>
            <person name="Ganatra M."/>
            <person name="Gregory W.F."/>
            <person name="Johnson N.M."/>
            <person name="Jin J."/>
            <person name="Komuniecki R."/>
            <person name="Korf I."/>
            <person name="Kumar S."/>
            <person name="Laney S."/>
            <person name="Li B.W."/>
            <person name="Li W."/>
            <person name="Lindblom T.H."/>
            <person name="Lustigman S."/>
            <person name="Ma D."/>
            <person name="Maina C.V."/>
            <person name="Martin D.M."/>
            <person name="McCarter J.P."/>
            <person name="McReynolds L."/>
            <person name="Mitreva M."/>
            <person name="Nutman T.B."/>
            <person name="Parkinson J."/>
            <person name="Peregrin-Alvarez J.M."/>
            <person name="Poole C."/>
            <person name="Ren Q."/>
            <person name="Saunders L."/>
            <person name="Sluder A.E."/>
            <person name="Smith K."/>
            <person name="Stanke M."/>
            <person name="Unnasch T.R."/>
            <person name="Ware J."/>
            <person name="Wei A.D."/>
            <person name="Weil G."/>
            <person name="Williams D.J."/>
            <person name="Zhang Y."/>
            <person name="Williams S.A."/>
            <person name="Fraser-Liggett C."/>
            <person name="Slatko B."/>
            <person name="Blaxter M.L."/>
            <person name="Scott A.L."/>
        </authorList>
    </citation>
    <scope>NUCLEOTIDE SEQUENCE</scope>
    <source>
        <strain evidence="2">FR3</strain>
    </source>
</reference>
<protein>
    <submittedName>
        <fullName evidence="2">Bm14158</fullName>
    </submittedName>
</protein>
<dbReference type="AlphaFoldDB" id="A0A0J9XQ17"/>
<evidence type="ECO:0000313" key="2">
    <source>
        <dbReference type="EMBL" id="CDP93309.1"/>
    </source>
</evidence>
<reference evidence="2" key="2">
    <citation type="submission" date="2012-12" db="EMBL/GenBank/DDBJ databases">
        <authorList>
            <person name="Gao Y.W."/>
            <person name="Fan S.T."/>
            <person name="Sun H.T."/>
            <person name="Wang Z."/>
            <person name="Gao X.L."/>
            <person name="Li Y.G."/>
            <person name="Wang T.C."/>
            <person name="Zhang K."/>
            <person name="Xu W.W."/>
            <person name="Yu Z.J."/>
            <person name="Xia X.Z."/>
        </authorList>
    </citation>
    <scope>NUCLEOTIDE SEQUENCE</scope>
    <source>
        <strain evidence="2">FR3</strain>
    </source>
</reference>
<proteinExistence type="predicted"/>
<name>A0A0J9XQ17_BRUMA</name>
<accession>A0A0J9XQ17</accession>
<gene>
    <name evidence="2" type="ORF">Bm14158</name>
    <name evidence="2" type="ORF">BM_Bm14158</name>
</gene>
<keyword evidence="1" id="KW-1133">Transmembrane helix</keyword>
<sequence>MHCTCSESDTTKIYMGSYIFARAIRYIKQTVRVQTDDVRDGSALYLMMMHLLALAVFYI</sequence>
<keyword evidence="1" id="KW-0472">Membrane</keyword>